<dbReference type="GO" id="GO:0005085">
    <property type="term" value="F:guanyl-nucleotide exchange factor activity"/>
    <property type="evidence" value="ECO:0007669"/>
    <property type="project" value="UniProtKB-KW"/>
</dbReference>
<evidence type="ECO:0000256" key="2">
    <source>
        <dbReference type="PROSITE-ProRule" id="PRU00168"/>
    </source>
</evidence>
<dbReference type="PANTHER" id="PTHR23113">
    <property type="entry name" value="GUANINE NUCLEOTIDE EXCHANGE FACTOR"/>
    <property type="match status" value="1"/>
</dbReference>
<dbReference type="CDD" id="cd00155">
    <property type="entry name" value="RasGEF"/>
    <property type="match status" value="1"/>
</dbReference>
<evidence type="ECO:0000313" key="5">
    <source>
        <dbReference type="EMBL" id="KNC54245.1"/>
    </source>
</evidence>
<dbReference type="InterPro" id="IPR019804">
    <property type="entry name" value="Ras_G-nucl-exch_fac_CS"/>
</dbReference>
<evidence type="ECO:0000259" key="4">
    <source>
        <dbReference type="PROSITE" id="PS50009"/>
    </source>
</evidence>
<dbReference type="SUPFAM" id="SSF48366">
    <property type="entry name" value="Ras GEF"/>
    <property type="match status" value="1"/>
</dbReference>
<accession>A0A0L0DPR4</accession>
<dbReference type="EMBL" id="GL349487">
    <property type="protein sequence ID" value="KNC54245.1"/>
    <property type="molecule type" value="Genomic_DNA"/>
</dbReference>
<sequence>QASLYSPAARLVQKFVRAWLSRRRFIRVIQLALAVNYQQKLLADYQHKLLEYESACIIQRFFRRSKARALWKKVIADAGAAAAAERAAESRRRKVTFHSGSALTDDELKAIEAEAAAERSHPNLGLSKAFDGLADVHLDSPRLALADSIRNADNSLDLDVYFAQLTSQLERGMYLFQEEHIPGVNVAVDDAAEPGFFSMGTIYGGLTVEKLVDAITDGLLSCSTLTDAALLTYRCYVSPPRFANLVIARFWEASAVPDAVVPQAEGADAPTALAELRAAADALSSVAAPLEGDAVRFAVEAVLDAHSLERTKLEDSMLERAARYTERELEAELMEVLVGVWGDEPAAFHAAHTQLGVFLLLRRWMYAHPYDFEDRGVRRAVCAFLHALGAVDDDDDDDGNDGEPNTRSDSDNDESVQNKWHWHLALAQWLLDTMELLLFERNASQFEFARAAIAAPPTMMPDVLQVTAVTQVEPKELARQLTLMEHSLLRAIQAKEFMKQAWAKKGKERNAPHLLALIEFFNHVSGMIATQVLASPSVERRAFLIKYYVAVARHLLALDNFNGIMEVLSALHSAAISRLKLTWAAVEPKVVEEFESISAIMSTSSNFGAYRSKLKAATPPSVPYIGLFLTDLTFADDGNTDHVGEDMINMEKARMVTRIVSELQGYYAGYYALAPLLSVQRFIFNAPVQDEKSLYTTSLRVEPRSIGGAAGASKKRKSSIFRRSRAGP</sequence>
<gene>
    <name evidence="5" type="ORF">AMSG_12312</name>
</gene>
<dbReference type="Pfam" id="PF00617">
    <property type="entry name" value="RasGEF"/>
    <property type="match status" value="1"/>
</dbReference>
<dbReference type="SMART" id="SM00147">
    <property type="entry name" value="RasGEF"/>
    <property type="match status" value="1"/>
</dbReference>
<dbReference type="InterPro" id="IPR023578">
    <property type="entry name" value="Ras_GEF_dom_sf"/>
</dbReference>
<feature type="region of interest" description="Disordered" evidence="3">
    <location>
        <begin position="393"/>
        <end position="414"/>
    </location>
</feature>
<dbReference type="InterPro" id="IPR000048">
    <property type="entry name" value="IQ_motif_EF-hand-BS"/>
</dbReference>
<dbReference type="InterPro" id="IPR036964">
    <property type="entry name" value="RASGEF_cat_dom_sf"/>
</dbReference>
<evidence type="ECO:0000256" key="3">
    <source>
        <dbReference type="SAM" id="MobiDB-lite"/>
    </source>
</evidence>
<protein>
    <recommendedName>
        <fullName evidence="4">Ras-GEF domain-containing protein</fullName>
    </recommendedName>
</protein>
<feature type="non-terminal residue" evidence="5">
    <location>
        <position position="1"/>
    </location>
</feature>
<reference evidence="5 6" key="1">
    <citation type="submission" date="2010-05" db="EMBL/GenBank/DDBJ databases">
        <title>The Genome Sequence of Thecamonas trahens ATCC 50062.</title>
        <authorList>
            <consortium name="The Broad Institute Genome Sequencing Platform"/>
            <person name="Russ C."/>
            <person name="Cuomo C."/>
            <person name="Shea T."/>
            <person name="Young S.K."/>
            <person name="Zeng Q."/>
            <person name="Koehrsen M."/>
            <person name="Haas B."/>
            <person name="Borodovsky M."/>
            <person name="Guigo R."/>
            <person name="Alvarado L."/>
            <person name="Berlin A."/>
            <person name="Bochicchio J."/>
            <person name="Borenstein D."/>
            <person name="Chapman S."/>
            <person name="Chen Z."/>
            <person name="Freedman E."/>
            <person name="Gellesch M."/>
            <person name="Goldberg J."/>
            <person name="Griggs A."/>
            <person name="Gujja S."/>
            <person name="Heilman E."/>
            <person name="Heiman D."/>
            <person name="Hepburn T."/>
            <person name="Howarth C."/>
            <person name="Jen D."/>
            <person name="Larson L."/>
            <person name="Mehta T."/>
            <person name="Park D."/>
            <person name="Pearson M."/>
            <person name="Roberts A."/>
            <person name="Saif S."/>
            <person name="Shenoy N."/>
            <person name="Sisk P."/>
            <person name="Stolte C."/>
            <person name="Sykes S."/>
            <person name="Thomson T."/>
            <person name="Walk T."/>
            <person name="White J."/>
            <person name="Yandava C."/>
            <person name="Burger G."/>
            <person name="Gray M.W."/>
            <person name="Holland P.W.H."/>
            <person name="King N."/>
            <person name="Lang F.B.F."/>
            <person name="Roger A.J."/>
            <person name="Ruiz-Trillo I."/>
            <person name="Lander E."/>
            <person name="Nusbaum C."/>
        </authorList>
    </citation>
    <scope>NUCLEOTIDE SEQUENCE [LARGE SCALE GENOMIC DNA]</scope>
    <source>
        <strain evidence="5 6">ATCC 50062</strain>
    </source>
</reference>
<feature type="compositionally biased region" description="Basic residues" evidence="3">
    <location>
        <begin position="713"/>
        <end position="728"/>
    </location>
</feature>
<evidence type="ECO:0000256" key="1">
    <source>
        <dbReference type="ARBA" id="ARBA00022658"/>
    </source>
</evidence>
<evidence type="ECO:0000313" key="6">
    <source>
        <dbReference type="Proteomes" id="UP000054408"/>
    </source>
</evidence>
<dbReference type="Gene3D" id="1.10.840.10">
    <property type="entry name" value="Ras guanine-nucleotide exchange factors catalytic domain"/>
    <property type="match status" value="1"/>
</dbReference>
<keyword evidence="1 2" id="KW-0344">Guanine-nucleotide releasing factor</keyword>
<dbReference type="Proteomes" id="UP000054408">
    <property type="component" value="Unassembled WGS sequence"/>
</dbReference>
<proteinExistence type="predicted"/>
<dbReference type="AlphaFoldDB" id="A0A0L0DPR4"/>
<dbReference type="GO" id="GO:0007264">
    <property type="term" value="P:small GTPase-mediated signal transduction"/>
    <property type="evidence" value="ECO:0007669"/>
    <property type="project" value="InterPro"/>
</dbReference>
<dbReference type="GeneID" id="25570226"/>
<dbReference type="InterPro" id="IPR001895">
    <property type="entry name" value="RASGEF_cat_dom"/>
</dbReference>
<keyword evidence="6" id="KW-1185">Reference proteome</keyword>
<dbReference type="InterPro" id="IPR008937">
    <property type="entry name" value="Ras-like_GEF"/>
</dbReference>
<dbReference type="PANTHER" id="PTHR23113:SF99">
    <property type="entry name" value="RASGEF DOMAIN-CONTAINING PROTEIN"/>
    <property type="match status" value="1"/>
</dbReference>
<dbReference type="Gene3D" id="1.20.5.190">
    <property type="match status" value="1"/>
</dbReference>
<dbReference type="OrthoDB" id="546434at2759"/>
<dbReference type="Gene3D" id="1.20.870.10">
    <property type="entry name" value="Son of sevenless (SoS) protein Chain: S domain 1"/>
    <property type="match status" value="1"/>
</dbReference>
<dbReference type="PROSITE" id="PS50009">
    <property type="entry name" value="RASGEF_CAT"/>
    <property type="match status" value="1"/>
</dbReference>
<organism evidence="5 6">
    <name type="scientific">Thecamonas trahens ATCC 50062</name>
    <dbReference type="NCBI Taxonomy" id="461836"/>
    <lineage>
        <taxon>Eukaryota</taxon>
        <taxon>Apusozoa</taxon>
        <taxon>Apusomonadida</taxon>
        <taxon>Apusomonadidae</taxon>
        <taxon>Thecamonas</taxon>
    </lineage>
</organism>
<dbReference type="Pfam" id="PF00612">
    <property type="entry name" value="IQ"/>
    <property type="match status" value="1"/>
</dbReference>
<name>A0A0L0DPR4_THETB</name>
<dbReference type="RefSeq" id="XP_013753916.1">
    <property type="nucleotide sequence ID" value="XM_013898462.1"/>
</dbReference>
<feature type="region of interest" description="Disordered" evidence="3">
    <location>
        <begin position="706"/>
        <end position="728"/>
    </location>
</feature>
<dbReference type="PROSITE" id="PS00720">
    <property type="entry name" value="RASGEF"/>
    <property type="match status" value="1"/>
</dbReference>
<feature type="domain" description="Ras-GEF" evidence="4">
    <location>
        <begin position="473"/>
        <end position="704"/>
    </location>
</feature>
<dbReference type="eggNOG" id="KOG3417">
    <property type="taxonomic scope" value="Eukaryota"/>
</dbReference>
<dbReference type="STRING" id="461836.A0A0L0DPR4"/>